<dbReference type="InterPro" id="IPR010998">
    <property type="entry name" value="Integrase_recombinase_N"/>
</dbReference>
<accession>A0A0H5CY75</accession>
<evidence type="ECO:0000259" key="5">
    <source>
        <dbReference type="PROSITE" id="PS51898"/>
    </source>
</evidence>
<keyword evidence="2" id="KW-0229">DNA integration</keyword>
<dbReference type="GO" id="GO:0003677">
    <property type="term" value="F:DNA binding"/>
    <property type="evidence" value="ECO:0007669"/>
    <property type="project" value="UniProtKB-KW"/>
</dbReference>
<dbReference type="InterPro" id="IPR011010">
    <property type="entry name" value="DNA_brk_join_enz"/>
</dbReference>
<dbReference type="InterPro" id="IPR050808">
    <property type="entry name" value="Phage_Integrase"/>
</dbReference>
<dbReference type="InterPro" id="IPR002104">
    <property type="entry name" value="Integrase_catalytic"/>
</dbReference>
<gene>
    <name evidence="6" type="ORF">NIT7321_00661</name>
</gene>
<dbReference type="GO" id="GO:0006310">
    <property type="term" value="P:DNA recombination"/>
    <property type="evidence" value="ECO:0007669"/>
    <property type="project" value="UniProtKB-KW"/>
</dbReference>
<evidence type="ECO:0000256" key="3">
    <source>
        <dbReference type="ARBA" id="ARBA00023125"/>
    </source>
</evidence>
<proteinExistence type="inferred from homology"/>
<dbReference type="Gene3D" id="1.10.443.10">
    <property type="entry name" value="Intergrase catalytic core"/>
    <property type="match status" value="1"/>
</dbReference>
<evidence type="ECO:0000313" key="6">
    <source>
        <dbReference type="EMBL" id="CRL09826.1"/>
    </source>
</evidence>
<keyword evidence="7" id="KW-1185">Reference proteome</keyword>
<dbReference type="Pfam" id="PF00589">
    <property type="entry name" value="Phage_integrase"/>
    <property type="match status" value="1"/>
</dbReference>
<evidence type="ECO:0000256" key="2">
    <source>
        <dbReference type="ARBA" id="ARBA00022908"/>
    </source>
</evidence>
<dbReference type="EMBL" id="CVRL01000006">
    <property type="protein sequence ID" value="CRL09826.1"/>
    <property type="molecule type" value="Genomic_DNA"/>
</dbReference>
<dbReference type="SUPFAM" id="SSF56349">
    <property type="entry name" value="DNA breaking-rejoining enzymes"/>
    <property type="match status" value="1"/>
</dbReference>
<dbReference type="AlphaFoldDB" id="A0A0H5CY75"/>
<dbReference type="InterPro" id="IPR013762">
    <property type="entry name" value="Integrase-like_cat_sf"/>
</dbReference>
<dbReference type="RefSeq" id="WP_050672573.1">
    <property type="nucleotide sequence ID" value="NZ_CVRL01000006.1"/>
</dbReference>
<dbReference type="GO" id="GO:0015074">
    <property type="term" value="P:DNA integration"/>
    <property type="evidence" value="ECO:0007669"/>
    <property type="project" value="UniProtKB-KW"/>
</dbReference>
<keyword evidence="3" id="KW-0238">DNA-binding</keyword>
<evidence type="ECO:0000256" key="1">
    <source>
        <dbReference type="ARBA" id="ARBA00008857"/>
    </source>
</evidence>
<dbReference type="Gene3D" id="1.10.150.130">
    <property type="match status" value="1"/>
</dbReference>
<organism evidence="6 7">
    <name type="scientific">Phaeobacter italicus</name>
    <dbReference type="NCBI Taxonomy" id="481446"/>
    <lineage>
        <taxon>Bacteria</taxon>
        <taxon>Pseudomonadati</taxon>
        <taxon>Pseudomonadota</taxon>
        <taxon>Alphaproteobacteria</taxon>
        <taxon>Rhodobacterales</taxon>
        <taxon>Roseobacteraceae</taxon>
        <taxon>Phaeobacter</taxon>
    </lineage>
</organism>
<dbReference type="PANTHER" id="PTHR30629:SF2">
    <property type="entry name" value="PROPHAGE INTEGRASE INTS-RELATED"/>
    <property type="match status" value="1"/>
</dbReference>
<dbReference type="PANTHER" id="PTHR30629">
    <property type="entry name" value="PROPHAGE INTEGRASE"/>
    <property type="match status" value="1"/>
</dbReference>
<sequence>MVKKLERKYVTTKTAKSRVYYYFRRGETYQRLPNDPDSQEFDDAYWAIRSGRAKKKAKTTFEALIVSYYQTPEFKDRKPRVRQEYRRTLELIREKNGPKDFTKLRRRDVIAARDAYSDTWRKANAMVEMISILSRHAIDLEWITANPASGVKKLKGGEYQPWPAAKLRAFEAHCESAALEWELTAYMLGIGTGQRIGDVIGMEWAHYDGQFISVVQEKTTARLWVACPEFLRKYLDNLPRRGRFIIAQSLHKGVAKRTIQQRVMAVREKIGAQAFVIHGWRYTAAVHLAEAGASDSEIQAVTGHKTLEMVKKYRSQANQKRLSQAAQARRTRT</sequence>
<keyword evidence="4" id="KW-0233">DNA recombination</keyword>
<reference evidence="7" key="1">
    <citation type="submission" date="2015-05" db="EMBL/GenBank/DDBJ databases">
        <authorList>
            <person name="Rodrigo-Torres Lidia"/>
            <person name="Arahal R.David."/>
        </authorList>
    </citation>
    <scope>NUCLEOTIDE SEQUENCE [LARGE SCALE GENOMIC DNA]</scope>
    <source>
        <strain evidence="7">CECT 7321</strain>
    </source>
</reference>
<evidence type="ECO:0000313" key="7">
    <source>
        <dbReference type="Proteomes" id="UP000043764"/>
    </source>
</evidence>
<dbReference type="Proteomes" id="UP000043764">
    <property type="component" value="Unassembled WGS sequence"/>
</dbReference>
<evidence type="ECO:0000256" key="4">
    <source>
        <dbReference type="ARBA" id="ARBA00023172"/>
    </source>
</evidence>
<feature type="domain" description="Tyr recombinase" evidence="5">
    <location>
        <begin position="157"/>
        <end position="327"/>
    </location>
</feature>
<comment type="similarity">
    <text evidence="1">Belongs to the 'phage' integrase family.</text>
</comment>
<dbReference type="STRING" id="481446.NIT7645_00440"/>
<protein>
    <submittedName>
        <fullName evidence="6">Site-specific tyrosine recombinase XerC</fullName>
    </submittedName>
</protein>
<dbReference type="PROSITE" id="PS51898">
    <property type="entry name" value="TYR_RECOMBINASE"/>
    <property type="match status" value="1"/>
</dbReference>
<name>A0A0H5CY75_9RHOB</name>